<dbReference type="RefSeq" id="WP_329356935.1">
    <property type="nucleotide sequence ID" value="NZ_CP109490.1"/>
</dbReference>
<organism evidence="1 2">
    <name type="scientific">Streptomyces anulatus</name>
    <name type="common">Streptomyces chrysomallus</name>
    <dbReference type="NCBI Taxonomy" id="1892"/>
    <lineage>
        <taxon>Bacteria</taxon>
        <taxon>Bacillati</taxon>
        <taxon>Actinomycetota</taxon>
        <taxon>Actinomycetes</taxon>
        <taxon>Kitasatosporales</taxon>
        <taxon>Streptomycetaceae</taxon>
        <taxon>Streptomyces</taxon>
    </lineage>
</organism>
<accession>A0ABZ1ZIB1</accession>
<name>A0ABZ1ZIB1_STRAQ</name>
<evidence type="ECO:0000313" key="1">
    <source>
        <dbReference type="EMBL" id="WUX38501.1"/>
    </source>
</evidence>
<dbReference type="Proteomes" id="UP001431926">
    <property type="component" value="Chromosome"/>
</dbReference>
<protein>
    <submittedName>
        <fullName evidence="1">Uncharacterized protein</fullName>
    </submittedName>
</protein>
<proteinExistence type="predicted"/>
<keyword evidence="2" id="KW-1185">Reference proteome</keyword>
<sequence>MPEQIPFLLLALGLVAAFRWLSAALATGRGVVVAPAPVRDSETSIYVACHRPRCAHIEWPHDVTDEGLRCTHCGEINADS</sequence>
<reference evidence="1" key="1">
    <citation type="submission" date="2022-10" db="EMBL/GenBank/DDBJ databases">
        <title>The complete genomes of actinobacterial strains from the NBC collection.</title>
        <authorList>
            <person name="Joergensen T.S."/>
            <person name="Alvarez Arevalo M."/>
            <person name="Sterndorff E.B."/>
            <person name="Faurdal D."/>
            <person name="Vuksanovic O."/>
            <person name="Mourched A.-S."/>
            <person name="Charusanti P."/>
            <person name="Shaw S."/>
            <person name="Blin K."/>
            <person name="Weber T."/>
        </authorList>
    </citation>
    <scope>NUCLEOTIDE SEQUENCE</scope>
    <source>
        <strain evidence="1">NBC_01436</strain>
    </source>
</reference>
<dbReference type="EMBL" id="CP109491">
    <property type="protein sequence ID" value="WUX38501.1"/>
    <property type="molecule type" value="Genomic_DNA"/>
</dbReference>
<gene>
    <name evidence="1" type="ORF">OG367_20665</name>
</gene>
<evidence type="ECO:0000313" key="2">
    <source>
        <dbReference type="Proteomes" id="UP001431926"/>
    </source>
</evidence>